<evidence type="ECO:0000256" key="1">
    <source>
        <dbReference type="ARBA" id="ARBA00005061"/>
    </source>
</evidence>
<sequence length="231" mass="25042">MVTKDSKRGQATAVLCSAGLDSAVLLAIESSADAERVRPIYISVGFAWETAELAILNRLVASPPFVNIDKISKLNVDMRDIYTTSHWAVRGDPPAYDTPDSDVYLVGRNAMLLTKASVYCAHHGFDRIVLGTLAGNPFPDATPDFMNAMAQALSLGLAHGITIATPLAEYRKPEVIKLGETLGVPFELTLSCMRPKGDKHCGLCSKCRERRDAFSETGICDPTKYAAKPPR</sequence>
<keyword evidence="5" id="KW-0862">Zinc</keyword>
<evidence type="ECO:0000256" key="3">
    <source>
        <dbReference type="ARBA" id="ARBA00022723"/>
    </source>
</evidence>
<dbReference type="GO" id="GO:0046872">
    <property type="term" value="F:metal ion binding"/>
    <property type="evidence" value="ECO:0007669"/>
    <property type="project" value="UniProtKB-KW"/>
</dbReference>
<protein>
    <recommendedName>
        <fullName evidence="8">7-cyano-7-deazaguanine synthase</fullName>
        <ecNumber evidence="8">6.3.4.20</ecNumber>
    </recommendedName>
</protein>
<reference evidence="10" key="1">
    <citation type="submission" date="2018-05" db="EMBL/GenBank/DDBJ databases">
        <authorList>
            <person name="Lanie J.A."/>
            <person name="Ng W.-L."/>
            <person name="Kazmierczak K.M."/>
            <person name="Andrzejewski T.M."/>
            <person name="Davidsen T.M."/>
            <person name="Wayne K.J."/>
            <person name="Tettelin H."/>
            <person name="Glass J.I."/>
            <person name="Rusch D."/>
            <person name="Podicherti R."/>
            <person name="Tsui H.-C.T."/>
            <person name="Winkler M.E."/>
        </authorList>
    </citation>
    <scope>NUCLEOTIDE SEQUENCE</scope>
</reference>
<comment type="similarity">
    <text evidence="7">Belongs to the QueC family.</text>
</comment>
<dbReference type="SUPFAM" id="SSF52402">
    <property type="entry name" value="Adenine nucleotide alpha hydrolases-like"/>
    <property type="match status" value="1"/>
</dbReference>
<keyword evidence="3" id="KW-0479">Metal-binding</keyword>
<dbReference type="AlphaFoldDB" id="A0A381TXS5"/>
<evidence type="ECO:0000256" key="5">
    <source>
        <dbReference type="ARBA" id="ARBA00022833"/>
    </source>
</evidence>
<comment type="pathway">
    <text evidence="1">Purine metabolism; 7-cyano-7-deazaguanine biosynthesis.</text>
</comment>
<dbReference type="EMBL" id="UINC01005355">
    <property type="protein sequence ID" value="SVA20802.1"/>
    <property type="molecule type" value="Genomic_DNA"/>
</dbReference>
<accession>A0A381TXS5</accession>
<evidence type="ECO:0000313" key="10">
    <source>
        <dbReference type="EMBL" id="SVA20802.1"/>
    </source>
</evidence>
<dbReference type="PANTHER" id="PTHR42914:SF1">
    <property type="entry name" value="7-CYANO-7-DEAZAGUANINE SYNTHASE"/>
    <property type="match status" value="1"/>
</dbReference>
<evidence type="ECO:0000256" key="7">
    <source>
        <dbReference type="ARBA" id="ARBA00037993"/>
    </source>
</evidence>
<evidence type="ECO:0000256" key="2">
    <source>
        <dbReference type="ARBA" id="ARBA00022598"/>
    </source>
</evidence>
<name>A0A381TXS5_9ZZZZ</name>
<dbReference type="InterPro" id="IPR014729">
    <property type="entry name" value="Rossmann-like_a/b/a_fold"/>
</dbReference>
<evidence type="ECO:0000256" key="6">
    <source>
        <dbReference type="ARBA" id="ARBA00022840"/>
    </source>
</evidence>
<dbReference type="Pfam" id="PF06508">
    <property type="entry name" value="QueC"/>
    <property type="match status" value="1"/>
</dbReference>
<proteinExistence type="inferred from homology"/>
<organism evidence="10">
    <name type="scientific">marine metagenome</name>
    <dbReference type="NCBI Taxonomy" id="408172"/>
    <lineage>
        <taxon>unclassified sequences</taxon>
        <taxon>metagenomes</taxon>
        <taxon>ecological metagenomes</taxon>
    </lineage>
</organism>
<gene>
    <name evidence="10" type="ORF">METZ01_LOCUS73656</name>
</gene>
<comment type="catalytic activity">
    <reaction evidence="9">
        <text>7-carboxy-7-carbaguanine + NH4(+) + 2 ATP = 7-cyano-7-carbaguanine + 2 AMP + 2 diphosphate + 2 H(+)</text>
        <dbReference type="Rhea" id="RHEA:27982"/>
        <dbReference type="ChEBI" id="CHEBI:15378"/>
        <dbReference type="ChEBI" id="CHEBI:28938"/>
        <dbReference type="ChEBI" id="CHEBI:30616"/>
        <dbReference type="ChEBI" id="CHEBI:33019"/>
        <dbReference type="ChEBI" id="CHEBI:45075"/>
        <dbReference type="ChEBI" id="CHEBI:61036"/>
        <dbReference type="ChEBI" id="CHEBI:456215"/>
        <dbReference type="EC" id="6.3.4.20"/>
    </reaction>
</comment>
<dbReference type="Gene3D" id="3.40.50.620">
    <property type="entry name" value="HUPs"/>
    <property type="match status" value="1"/>
</dbReference>
<evidence type="ECO:0000256" key="8">
    <source>
        <dbReference type="ARBA" id="ARBA00039149"/>
    </source>
</evidence>
<dbReference type="GO" id="GO:0005524">
    <property type="term" value="F:ATP binding"/>
    <property type="evidence" value="ECO:0007669"/>
    <property type="project" value="UniProtKB-KW"/>
</dbReference>
<dbReference type="InterPro" id="IPR018317">
    <property type="entry name" value="QueC"/>
</dbReference>
<dbReference type="PIRSF" id="PIRSF006293">
    <property type="entry name" value="ExsB"/>
    <property type="match status" value="1"/>
</dbReference>
<evidence type="ECO:0000256" key="9">
    <source>
        <dbReference type="ARBA" id="ARBA00047890"/>
    </source>
</evidence>
<keyword evidence="4" id="KW-0547">Nucleotide-binding</keyword>
<keyword evidence="6" id="KW-0067">ATP-binding</keyword>
<dbReference type="GO" id="GO:0016874">
    <property type="term" value="F:ligase activity"/>
    <property type="evidence" value="ECO:0007669"/>
    <property type="project" value="UniProtKB-KW"/>
</dbReference>
<dbReference type="EC" id="6.3.4.20" evidence="8"/>
<keyword evidence="2" id="KW-0436">Ligase</keyword>
<dbReference type="PANTHER" id="PTHR42914">
    <property type="entry name" value="7-CYANO-7-DEAZAGUANINE SYNTHASE"/>
    <property type="match status" value="1"/>
</dbReference>
<evidence type="ECO:0000256" key="4">
    <source>
        <dbReference type="ARBA" id="ARBA00022741"/>
    </source>
</evidence>